<dbReference type="SUPFAM" id="SSF50978">
    <property type="entry name" value="WD40 repeat-like"/>
    <property type="match status" value="1"/>
</dbReference>
<gene>
    <name evidence="1" type="ORF">QR680_001703</name>
</gene>
<dbReference type="AlphaFoldDB" id="A0AA39LGK7"/>
<dbReference type="EMBL" id="JAUCMV010000005">
    <property type="protein sequence ID" value="KAK0396395.1"/>
    <property type="molecule type" value="Genomic_DNA"/>
</dbReference>
<dbReference type="Gene3D" id="2.130.10.10">
    <property type="entry name" value="YVTN repeat-like/Quinoprotein amine dehydrogenase"/>
    <property type="match status" value="1"/>
</dbReference>
<reference evidence="1" key="1">
    <citation type="submission" date="2023-06" db="EMBL/GenBank/DDBJ databases">
        <title>Genomic analysis of the entomopathogenic nematode Steinernema hermaphroditum.</title>
        <authorList>
            <person name="Schwarz E.M."/>
            <person name="Heppert J.K."/>
            <person name="Baniya A."/>
            <person name="Schwartz H.T."/>
            <person name="Tan C.-H."/>
            <person name="Antoshechkin I."/>
            <person name="Sternberg P.W."/>
            <person name="Goodrich-Blair H."/>
            <person name="Dillman A.R."/>
        </authorList>
    </citation>
    <scope>NUCLEOTIDE SEQUENCE</scope>
    <source>
        <strain evidence="1">PS9179</strain>
        <tissue evidence="1">Whole animal</tissue>
    </source>
</reference>
<evidence type="ECO:0000313" key="2">
    <source>
        <dbReference type="Proteomes" id="UP001175271"/>
    </source>
</evidence>
<organism evidence="1 2">
    <name type="scientific">Steinernema hermaphroditum</name>
    <dbReference type="NCBI Taxonomy" id="289476"/>
    <lineage>
        <taxon>Eukaryota</taxon>
        <taxon>Metazoa</taxon>
        <taxon>Ecdysozoa</taxon>
        <taxon>Nematoda</taxon>
        <taxon>Chromadorea</taxon>
        <taxon>Rhabditida</taxon>
        <taxon>Tylenchina</taxon>
        <taxon>Panagrolaimomorpha</taxon>
        <taxon>Strongyloidoidea</taxon>
        <taxon>Steinernematidae</taxon>
        <taxon>Steinernema</taxon>
    </lineage>
</organism>
<proteinExistence type="predicted"/>
<dbReference type="InterPro" id="IPR052993">
    <property type="entry name" value="CFA-57"/>
</dbReference>
<evidence type="ECO:0000313" key="1">
    <source>
        <dbReference type="EMBL" id="KAK0396395.1"/>
    </source>
</evidence>
<comment type="caution">
    <text evidence="1">The sequence shown here is derived from an EMBL/GenBank/DDBJ whole genome shotgun (WGS) entry which is preliminary data.</text>
</comment>
<accession>A0AA39LGK7</accession>
<dbReference type="InterPro" id="IPR036322">
    <property type="entry name" value="WD40_repeat_dom_sf"/>
</dbReference>
<dbReference type="PANTHER" id="PTHR32215:SF0">
    <property type="entry name" value="CILIA- AND FLAGELLA-ASSOCIATED PROTEIN 57"/>
    <property type="match status" value="1"/>
</dbReference>
<dbReference type="InterPro" id="IPR015943">
    <property type="entry name" value="WD40/YVTN_repeat-like_dom_sf"/>
</dbReference>
<dbReference type="PANTHER" id="PTHR32215">
    <property type="entry name" value="CILIA- AND FLAGELLA-ASSOCIATED PROTEIN 57"/>
    <property type="match status" value="1"/>
</dbReference>
<sequence>MPATSDASAEDRDYDVISGYDNVFLHGHNNLCFSRDKRLLMLDVYEGERRTACLEMNGTITALTVTSDFKYFVACLSDRLEENFSIIVFNAQNDLQEDVSFSCEVAADVLRTDDSHETLIAFAPSKTRNTATIACYILQSGHKIAAVELDNHEKSDVWEITLCPTDEHIMCVLSSSTAYLLRNTGTVIQTFSSISLYGVTCHVWSTDVTMAFATQDGSILFYRETLALDKVDLSTTLKAYLTESEVCVTSLVATKIFFFATVANRLVLMFPVISSRIQWDKARAILVRDRNYHCSFISVFMYLRCVRNRVPSIF</sequence>
<keyword evidence="2" id="KW-1185">Reference proteome</keyword>
<name>A0AA39LGK7_9BILA</name>
<protein>
    <submittedName>
        <fullName evidence="1">Uncharacterized protein</fullName>
    </submittedName>
</protein>
<dbReference type="Proteomes" id="UP001175271">
    <property type="component" value="Unassembled WGS sequence"/>
</dbReference>